<sequence length="163" mass="17753">MTQVVVFSGYARSDRAALRLPVTLYNTGAKPLVVIDLRLKLVSAGVPVLAPTKQFRTTIMPRPDDTEDFPHPFVVGGRAVATKFVEFDVDPRVLCTGEPAQINLMVLVDRRGWRSTGSSEIRTDIMASPEAYISYSNDPAHWPAGQKERASAALASVRSGIPS</sequence>
<dbReference type="Proteomes" id="UP000602087">
    <property type="component" value="Unassembled WGS sequence"/>
</dbReference>
<dbReference type="AlphaFoldDB" id="A0A934I2P4"/>
<gene>
    <name evidence="1" type="ORF">JAV76_05595</name>
</gene>
<dbReference type="EMBL" id="JAEINH010000003">
    <property type="protein sequence ID" value="MBI9114484.1"/>
    <property type="molecule type" value="Genomic_DNA"/>
</dbReference>
<evidence type="ECO:0000313" key="2">
    <source>
        <dbReference type="Proteomes" id="UP000602087"/>
    </source>
</evidence>
<dbReference type="RefSeq" id="WP_198733022.1">
    <property type="nucleotide sequence ID" value="NZ_JAEINH010000003.1"/>
</dbReference>
<comment type="caution">
    <text evidence="1">The sequence shown here is derived from an EMBL/GenBank/DDBJ whole genome shotgun (WGS) entry which is preliminary data.</text>
</comment>
<name>A0A934I2P4_9MICO</name>
<keyword evidence="2" id="KW-1185">Reference proteome</keyword>
<proteinExistence type="predicted"/>
<reference evidence="1" key="1">
    <citation type="submission" date="2020-12" db="EMBL/GenBank/DDBJ databases">
        <title>Sanguibacter suaedae sp. nov., isolated from Suaeda aralocaspica.</title>
        <authorList>
            <person name="Ma Q."/>
        </authorList>
    </citation>
    <scope>NUCLEOTIDE SEQUENCE</scope>
    <source>
        <strain evidence="1">YZGR15</strain>
    </source>
</reference>
<evidence type="ECO:0000313" key="1">
    <source>
        <dbReference type="EMBL" id="MBI9114484.1"/>
    </source>
</evidence>
<accession>A0A934I2P4</accession>
<protein>
    <submittedName>
        <fullName evidence="1">Uncharacterized protein</fullName>
    </submittedName>
</protein>
<organism evidence="1 2">
    <name type="scientific">Sanguibacter suaedae</name>
    <dbReference type="NCBI Taxonomy" id="2795737"/>
    <lineage>
        <taxon>Bacteria</taxon>
        <taxon>Bacillati</taxon>
        <taxon>Actinomycetota</taxon>
        <taxon>Actinomycetes</taxon>
        <taxon>Micrococcales</taxon>
        <taxon>Sanguibacteraceae</taxon>
        <taxon>Sanguibacter</taxon>
    </lineage>
</organism>